<evidence type="ECO:0000256" key="2">
    <source>
        <dbReference type="ARBA" id="ARBA00006464"/>
    </source>
</evidence>
<feature type="region of interest" description="Disordered" evidence="7">
    <location>
        <begin position="1"/>
        <end position="47"/>
    </location>
</feature>
<keyword evidence="11" id="KW-1185">Reference proteome</keyword>
<dbReference type="GO" id="GO:0016020">
    <property type="term" value="C:membrane"/>
    <property type="evidence" value="ECO:0007669"/>
    <property type="project" value="UniProtKB-SubCell"/>
</dbReference>
<dbReference type="Proteomes" id="UP000216444">
    <property type="component" value="Unassembled WGS sequence"/>
</dbReference>
<dbReference type="InterPro" id="IPR017475">
    <property type="entry name" value="EPS_sugar_tfrase"/>
</dbReference>
<dbReference type="EMBL" id="MWWV01000001">
    <property type="protein sequence ID" value="OZG59427.1"/>
    <property type="molecule type" value="Genomic_DNA"/>
</dbReference>
<name>A0A261FJT9_9BIFI</name>
<evidence type="ECO:0000256" key="1">
    <source>
        <dbReference type="ARBA" id="ARBA00004141"/>
    </source>
</evidence>
<feature type="transmembrane region" description="Helical" evidence="8">
    <location>
        <begin position="357"/>
        <end position="381"/>
    </location>
</feature>
<proteinExistence type="inferred from homology"/>
<dbReference type="GO" id="GO:0016780">
    <property type="term" value="F:phosphotransferase activity, for other substituted phosphate groups"/>
    <property type="evidence" value="ECO:0007669"/>
    <property type="project" value="TreeGrafter"/>
</dbReference>
<evidence type="ECO:0000256" key="4">
    <source>
        <dbReference type="ARBA" id="ARBA00022692"/>
    </source>
</evidence>
<feature type="transmembrane region" description="Helical" evidence="8">
    <location>
        <begin position="71"/>
        <end position="95"/>
    </location>
</feature>
<feature type="transmembrane region" description="Helical" evidence="8">
    <location>
        <begin position="179"/>
        <end position="198"/>
    </location>
</feature>
<dbReference type="AlphaFoldDB" id="A0A261FJT9"/>
<feature type="compositionally biased region" description="Low complexity" evidence="7">
    <location>
        <begin position="34"/>
        <end position="47"/>
    </location>
</feature>
<evidence type="ECO:0000256" key="7">
    <source>
        <dbReference type="SAM" id="MobiDB-lite"/>
    </source>
</evidence>
<comment type="similarity">
    <text evidence="2">Belongs to the bacterial sugar transferase family.</text>
</comment>
<comment type="caution">
    <text evidence="10">The sequence shown here is derived from an EMBL/GenBank/DDBJ whole genome shotgun (WGS) entry which is preliminary data.</text>
</comment>
<keyword evidence="3 10" id="KW-0808">Transferase</keyword>
<dbReference type="NCBIfam" id="TIGR03025">
    <property type="entry name" value="EPS_sugtrans"/>
    <property type="match status" value="1"/>
</dbReference>
<feature type="transmembrane region" description="Helical" evidence="8">
    <location>
        <begin position="107"/>
        <end position="128"/>
    </location>
</feature>
<accession>A0A261FJT9</accession>
<keyword evidence="6 8" id="KW-0472">Membrane</keyword>
<dbReference type="PANTHER" id="PTHR30576:SF10">
    <property type="entry name" value="SLL5057 PROTEIN"/>
    <property type="match status" value="1"/>
</dbReference>
<feature type="domain" description="Bacterial sugar transferase" evidence="9">
    <location>
        <begin position="355"/>
        <end position="543"/>
    </location>
</feature>
<organism evidence="10 11">
    <name type="scientific">Bifidobacterium tissieri</name>
    <dbReference type="NCBI Taxonomy" id="1630162"/>
    <lineage>
        <taxon>Bacteria</taxon>
        <taxon>Bacillati</taxon>
        <taxon>Actinomycetota</taxon>
        <taxon>Actinomycetes</taxon>
        <taxon>Bifidobacteriales</taxon>
        <taxon>Bifidobacteriaceae</taxon>
        <taxon>Bifidobacterium</taxon>
    </lineage>
</organism>
<feature type="transmembrane region" description="Helical" evidence="8">
    <location>
        <begin position="149"/>
        <end position="167"/>
    </location>
</feature>
<evidence type="ECO:0000313" key="11">
    <source>
        <dbReference type="Proteomes" id="UP000216444"/>
    </source>
</evidence>
<protein>
    <submittedName>
        <fullName evidence="10">Exopolysaccharide biosynthesis polyprenyl glycosylphosphotransferase</fullName>
    </submittedName>
</protein>
<dbReference type="PANTHER" id="PTHR30576">
    <property type="entry name" value="COLANIC BIOSYNTHESIS UDP-GLUCOSE LIPID CARRIER TRANSFERASE"/>
    <property type="match status" value="1"/>
</dbReference>
<reference evidence="10 11" key="1">
    <citation type="journal article" date="2017" name="BMC Genomics">
        <title>Comparative genomic and phylogenomic analyses of the Bifidobacteriaceae family.</title>
        <authorList>
            <person name="Lugli G.A."/>
            <person name="Milani C."/>
            <person name="Turroni F."/>
            <person name="Duranti S."/>
            <person name="Mancabelli L."/>
            <person name="Mangifesta M."/>
            <person name="Ferrario C."/>
            <person name="Modesto M."/>
            <person name="Mattarelli P."/>
            <person name="Jiri K."/>
            <person name="van Sinderen D."/>
            <person name="Ventura M."/>
        </authorList>
    </citation>
    <scope>NUCLEOTIDE SEQUENCE [LARGE SCALE GENOMIC DNA]</scope>
    <source>
        <strain evidence="10 11">DSM 100201</strain>
    </source>
</reference>
<evidence type="ECO:0000259" key="9">
    <source>
        <dbReference type="Pfam" id="PF02397"/>
    </source>
</evidence>
<gene>
    <name evidence="10" type="ORF">BTIS_0158</name>
</gene>
<evidence type="ECO:0000256" key="5">
    <source>
        <dbReference type="ARBA" id="ARBA00022989"/>
    </source>
</evidence>
<evidence type="ECO:0000256" key="3">
    <source>
        <dbReference type="ARBA" id="ARBA00022679"/>
    </source>
</evidence>
<keyword evidence="4 8" id="KW-0812">Transmembrane</keyword>
<feature type="compositionally biased region" description="Polar residues" evidence="7">
    <location>
        <begin position="10"/>
        <end position="25"/>
    </location>
</feature>
<keyword evidence="5 8" id="KW-1133">Transmembrane helix</keyword>
<sequence length="549" mass="61274">MEQKIVSDTADGTNVSDAAKPSTSVENDKAETVSASRNASASDDADMSSMSDVESLNAGVRQMSNVLYWRFFVNLVLMILDGTMLVIANLIMFNIDPLAYLLYGDNFHTQLFAGILFVVFGVVYVGCLHSSGIYHRHVMGDGFQVNYKIVQGVVKLVIIQCAVNYMFKYPLPRHVLFEAAVLTLVFTVIERIIARVVITRRRKTGMYSYATIVVGSPECIERTLHRLHKRSQLNYRTVGVCPIGVDPETNKIVSVPIPDTVHIDKSLTVLPYSTSIGETAVKSGIQTILICDVIRRDSVEFNVLSLAVESLGVEIALAAGAADMGAHRMYFRNIQGMPVLTMHLPQYGYATRLIKRVFDIVCSLLLIILSSPITIITAIAIKLDDHGPVFYTQKRIGLRGKPFRMIKFRSMVTNADELKAKLAAESGQSDRFIFKMKKDPRITKVGHVIRKWSIDELPQFFNVLKGDMSLVGPRPPLPEEYARYNRLYATRMFVKPGITGPWQVSGRSDLTAEESEQLDVSYVQDWSITGDITILFKTVQVVLTHKGAY</sequence>
<comment type="subcellular location">
    <subcellularLocation>
        <location evidence="1">Membrane</location>
        <topology evidence="1">Multi-pass membrane protein</topology>
    </subcellularLocation>
</comment>
<evidence type="ECO:0000256" key="6">
    <source>
        <dbReference type="ARBA" id="ARBA00023136"/>
    </source>
</evidence>
<evidence type="ECO:0000313" key="10">
    <source>
        <dbReference type="EMBL" id="OZG59427.1"/>
    </source>
</evidence>
<dbReference type="InterPro" id="IPR003362">
    <property type="entry name" value="Bact_transf"/>
</dbReference>
<evidence type="ECO:0000256" key="8">
    <source>
        <dbReference type="SAM" id="Phobius"/>
    </source>
</evidence>
<dbReference type="Pfam" id="PF02397">
    <property type="entry name" value="Bac_transf"/>
    <property type="match status" value="1"/>
</dbReference>